<dbReference type="RefSeq" id="WP_379597734.1">
    <property type="nucleotide sequence ID" value="NZ_JBHRTN010000018.1"/>
</dbReference>
<reference evidence="2" key="1">
    <citation type="journal article" date="2019" name="Int. J. Syst. Evol. Microbiol.">
        <title>The Global Catalogue of Microorganisms (GCM) 10K type strain sequencing project: providing services to taxonomists for standard genome sequencing and annotation.</title>
        <authorList>
            <consortium name="The Broad Institute Genomics Platform"/>
            <consortium name="The Broad Institute Genome Sequencing Center for Infectious Disease"/>
            <person name="Wu L."/>
            <person name="Ma J."/>
        </authorList>
    </citation>
    <scope>NUCLEOTIDE SEQUENCE [LARGE SCALE GENOMIC DNA]</scope>
    <source>
        <strain evidence="2">KCTC 52094</strain>
    </source>
</reference>
<proteinExistence type="predicted"/>
<comment type="caution">
    <text evidence="1">The sequence shown here is derived from an EMBL/GenBank/DDBJ whole genome shotgun (WGS) entry which is preliminary data.</text>
</comment>
<dbReference type="Proteomes" id="UP001595593">
    <property type="component" value="Unassembled WGS sequence"/>
</dbReference>
<dbReference type="EMBL" id="JBHRTN010000018">
    <property type="protein sequence ID" value="MFC3126422.1"/>
    <property type="molecule type" value="Genomic_DNA"/>
</dbReference>
<keyword evidence="2" id="KW-1185">Reference proteome</keyword>
<evidence type="ECO:0000313" key="1">
    <source>
        <dbReference type="EMBL" id="MFC3126422.1"/>
    </source>
</evidence>
<protein>
    <submittedName>
        <fullName evidence="1">Uncharacterized protein</fullName>
    </submittedName>
</protein>
<sequence length="79" mass="8213">MRCLTLILGSAAFLLSIWLTSGLLGNALLEPSEQDCSTAAVTREGASAGRLSPRDIALAVCMVHRDLPPRPPAVIAQAG</sequence>
<gene>
    <name evidence="1" type="ORF">ACFOD4_15260</name>
</gene>
<organism evidence="1 2">
    <name type="scientific">Teichococcus globiformis</name>
    <dbReference type="NCBI Taxonomy" id="2307229"/>
    <lineage>
        <taxon>Bacteria</taxon>
        <taxon>Pseudomonadati</taxon>
        <taxon>Pseudomonadota</taxon>
        <taxon>Alphaproteobacteria</taxon>
        <taxon>Acetobacterales</taxon>
        <taxon>Roseomonadaceae</taxon>
        <taxon>Roseomonas</taxon>
    </lineage>
</organism>
<accession>A0ABV7G160</accession>
<name>A0ABV7G160_9PROT</name>
<evidence type="ECO:0000313" key="2">
    <source>
        <dbReference type="Proteomes" id="UP001595593"/>
    </source>
</evidence>